<dbReference type="InterPro" id="IPR052031">
    <property type="entry name" value="Membrane_Transporter-Flippase"/>
</dbReference>
<dbReference type="NCBIfam" id="TIGR01695">
    <property type="entry name" value="murJ_mviN"/>
    <property type="match status" value="1"/>
</dbReference>
<keyword evidence="6" id="KW-0573">Peptidoglycan synthesis</keyword>
<name>A0ABX1ACK6_9ACTN</name>
<evidence type="ECO:0000256" key="7">
    <source>
        <dbReference type="ARBA" id="ARBA00022989"/>
    </source>
</evidence>
<feature type="transmembrane region" description="Helical" evidence="10">
    <location>
        <begin position="614"/>
        <end position="634"/>
    </location>
</feature>
<feature type="transmembrane region" description="Helical" evidence="10">
    <location>
        <begin position="646"/>
        <end position="666"/>
    </location>
</feature>
<keyword evidence="3" id="KW-1003">Cell membrane</keyword>
<dbReference type="PANTHER" id="PTHR43549:SF3">
    <property type="entry name" value="MULTIDRUG RESISTANCE PROTEIN YPNP-RELATED"/>
    <property type="match status" value="1"/>
</dbReference>
<accession>A0ABX1ACK6</accession>
<feature type="transmembrane region" description="Helical" evidence="10">
    <location>
        <begin position="740"/>
        <end position="763"/>
    </location>
</feature>
<protein>
    <submittedName>
        <fullName evidence="11">Murein biosynthesis integral membrane protein MurJ</fullName>
    </submittedName>
</protein>
<evidence type="ECO:0000313" key="12">
    <source>
        <dbReference type="Proteomes" id="UP000746503"/>
    </source>
</evidence>
<feature type="transmembrane region" description="Helical" evidence="10">
    <location>
        <begin position="491"/>
        <end position="515"/>
    </location>
</feature>
<evidence type="ECO:0000256" key="4">
    <source>
        <dbReference type="ARBA" id="ARBA00022692"/>
    </source>
</evidence>
<feature type="transmembrane region" description="Helical" evidence="10">
    <location>
        <begin position="407"/>
        <end position="424"/>
    </location>
</feature>
<feature type="transmembrane region" description="Helical" evidence="10">
    <location>
        <begin position="258"/>
        <end position="280"/>
    </location>
</feature>
<comment type="caution">
    <text evidence="11">The sequence shown here is derived from an EMBL/GenBank/DDBJ whole genome shotgun (WGS) entry which is preliminary data.</text>
</comment>
<dbReference type="PRINTS" id="PR01806">
    <property type="entry name" value="VIRFACTRMVIN"/>
</dbReference>
<dbReference type="Proteomes" id="UP000746503">
    <property type="component" value="Unassembled WGS sequence"/>
</dbReference>
<keyword evidence="8 10" id="KW-0472">Membrane</keyword>
<feature type="region of interest" description="Disordered" evidence="9">
    <location>
        <begin position="1"/>
        <end position="242"/>
    </location>
</feature>
<feature type="compositionally biased region" description="Basic and acidic residues" evidence="9">
    <location>
        <begin position="1"/>
        <end position="12"/>
    </location>
</feature>
<dbReference type="CDD" id="cd13123">
    <property type="entry name" value="MATE_MurJ_like"/>
    <property type="match status" value="1"/>
</dbReference>
<keyword evidence="7 10" id="KW-1133">Transmembrane helix</keyword>
<evidence type="ECO:0000256" key="10">
    <source>
        <dbReference type="SAM" id="Phobius"/>
    </source>
</evidence>
<reference evidence="11 12" key="1">
    <citation type="submission" date="2020-03" db="EMBL/GenBank/DDBJ databases">
        <title>Draft genome of Streptomyces sp. ventii, isolated from the Axial Seamount in the Pacific Ocean, and resequencing of the two type strains Streptomyces lonarensis strain NCL 716 and Streptomyces bohaiensis strain 11A07.</title>
        <authorList>
            <person name="Loughran R.M."/>
            <person name="Pfannmuller K.M."/>
            <person name="Wasson B.J."/>
            <person name="Deadmond M.C."/>
            <person name="Paddock B.E."/>
            <person name="Koyack M.J."/>
            <person name="Gallegos D.A."/>
            <person name="Mitchell E.A."/>
            <person name="Ushijima B."/>
            <person name="Saw J.H."/>
            <person name="Mcphail K.L."/>
            <person name="Videau P."/>
        </authorList>
    </citation>
    <scope>NUCLEOTIDE SEQUENCE [LARGE SCALE GENOMIC DNA]</scope>
    <source>
        <strain evidence="12">5675061</strain>
    </source>
</reference>
<feature type="compositionally biased region" description="Low complexity" evidence="9">
    <location>
        <begin position="146"/>
        <end position="167"/>
    </location>
</feature>
<dbReference type="PANTHER" id="PTHR43549">
    <property type="entry name" value="MULTIDRUG RESISTANCE PROTEIN YPNP-RELATED"/>
    <property type="match status" value="1"/>
</dbReference>
<feature type="transmembrane region" description="Helical" evidence="10">
    <location>
        <begin position="579"/>
        <end position="602"/>
    </location>
</feature>
<keyword evidence="5" id="KW-0133">Cell shape</keyword>
<feature type="transmembrane region" description="Helical" evidence="10">
    <location>
        <begin position="713"/>
        <end position="734"/>
    </location>
</feature>
<evidence type="ECO:0000256" key="2">
    <source>
        <dbReference type="ARBA" id="ARBA00022448"/>
    </source>
</evidence>
<feature type="compositionally biased region" description="Basic and acidic residues" evidence="9">
    <location>
        <begin position="180"/>
        <end position="196"/>
    </location>
</feature>
<evidence type="ECO:0000313" key="11">
    <source>
        <dbReference type="EMBL" id="NJP64913.1"/>
    </source>
</evidence>
<keyword evidence="2" id="KW-0813">Transport</keyword>
<feature type="compositionally biased region" description="Low complexity" evidence="9">
    <location>
        <begin position="206"/>
        <end position="223"/>
    </location>
</feature>
<keyword evidence="4 10" id="KW-0812">Transmembrane</keyword>
<feature type="compositionally biased region" description="Basic and acidic residues" evidence="9">
    <location>
        <begin position="54"/>
        <end position="65"/>
    </location>
</feature>
<dbReference type="EMBL" id="JAAVJB010000004">
    <property type="protein sequence ID" value="NJP64913.1"/>
    <property type="molecule type" value="Genomic_DNA"/>
</dbReference>
<feature type="transmembrane region" description="Helical" evidence="10">
    <location>
        <begin position="372"/>
        <end position="395"/>
    </location>
</feature>
<comment type="subcellular location">
    <subcellularLocation>
        <location evidence="1">Cell membrane</location>
        <topology evidence="1">Multi-pass membrane protein</topology>
    </subcellularLocation>
</comment>
<evidence type="ECO:0000256" key="8">
    <source>
        <dbReference type="ARBA" id="ARBA00023136"/>
    </source>
</evidence>
<proteinExistence type="predicted"/>
<feature type="transmembrane region" description="Helical" evidence="10">
    <location>
        <begin position="672"/>
        <end position="693"/>
    </location>
</feature>
<dbReference type="InterPro" id="IPR004268">
    <property type="entry name" value="MurJ"/>
</dbReference>
<organism evidence="11 12">
    <name type="scientific">Streptomyces spiramenti</name>
    <dbReference type="NCBI Taxonomy" id="2720606"/>
    <lineage>
        <taxon>Bacteria</taxon>
        <taxon>Bacillati</taxon>
        <taxon>Actinomycetota</taxon>
        <taxon>Actinomycetes</taxon>
        <taxon>Kitasatosporales</taxon>
        <taxon>Streptomycetaceae</taxon>
        <taxon>Streptomyces</taxon>
    </lineage>
</organism>
<feature type="transmembrane region" description="Helical" evidence="10">
    <location>
        <begin position="329"/>
        <end position="352"/>
    </location>
</feature>
<dbReference type="Pfam" id="PF03023">
    <property type="entry name" value="MurJ"/>
    <property type="match status" value="1"/>
</dbReference>
<feature type="transmembrane region" description="Helical" evidence="10">
    <location>
        <begin position="286"/>
        <end position="308"/>
    </location>
</feature>
<feature type="transmembrane region" description="Helical" evidence="10">
    <location>
        <begin position="444"/>
        <end position="464"/>
    </location>
</feature>
<evidence type="ECO:0000256" key="5">
    <source>
        <dbReference type="ARBA" id="ARBA00022960"/>
    </source>
</evidence>
<evidence type="ECO:0000256" key="3">
    <source>
        <dbReference type="ARBA" id="ARBA00022475"/>
    </source>
</evidence>
<feature type="compositionally biased region" description="Pro residues" evidence="9">
    <location>
        <begin position="86"/>
        <end position="109"/>
    </location>
</feature>
<evidence type="ECO:0000256" key="9">
    <source>
        <dbReference type="SAM" id="MobiDB-lite"/>
    </source>
</evidence>
<feature type="transmembrane region" description="Helical" evidence="10">
    <location>
        <begin position="527"/>
        <end position="553"/>
    </location>
</feature>
<evidence type="ECO:0000256" key="6">
    <source>
        <dbReference type="ARBA" id="ARBA00022984"/>
    </source>
</evidence>
<gene>
    <name evidence="11" type="primary">murJ</name>
    <name evidence="11" type="ORF">HCJ92_01075</name>
</gene>
<evidence type="ECO:0000256" key="1">
    <source>
        <dbReference type="ARBA" id="ARBA00004651"/>
    </source>
</evidence>
<sequence length="785" mass="82075">MQAPYDREHGHENGNGASDSGGDETSYPPANGPLPGGDPYVTPSYRNDPYAQRDPMRQDPVEDPRYGGAPPPGAGHGDQGRHQPPGGYPPGPQAPPGGYPPGPHAPPDPRLWARHQDDRSGPPQGGPGARLAPPPGVAGPGGHGGYPAEPHGPTGFGAAPAHAPEAPGNRYDSRSPYGHPAEDDRGGQGSGGERDAFANLYRDQHAAGPRAAAPTAPAVPGPAESGTEAVAESQPAPRKPGKAASILKSSAIMAAGTLVSRATGFIRQLILVAALGAAVLGDTYAVAWALPSMIYILTIGGGLNSVFVPQLVRSMKNDEDGGEAYANRLLTLVMVILAVLVIISVVIAPWLIRMMSPKIAGDPAAGEVAIAFARYCLPTIFFMGVHVIMGQILNARDRFGPMMWTPVLNNIVVIFTFGMFIWVYGTQSSSGLSAESISGEGIRLLGIGTLLGLTVQALAMIPYLQATGFRIRPRFDWVGHGMGKAMKLAKWTVLFVLANQVGLVAVSQFSTWAGANAEAAGYPGTGFIAYSSALLIWQMPQAIITVSIMAALLPRISRAAADGDNAAVRDDLSHGLRTSAVAIVPIAFAFLALGVPMCTLLFGSAGEEGARSFGYILMAFGLGLIPFSAQYVVLRAFYAYEDTKTPFYNTVVVSAVWIALSAASFFVLPDRWVVAGIAFSYGIAYGFGVGIAWRLLKKRIGTDLDGSRVVRTYIRLCGAAIPAALLGGAAGYAITQALGYGMVGSLAALAGGSLVLLAVFYIAARKMRIEELNAMVGMVRARLGR</sequence>
<keyword evidence="12" id="KW-1185">Reference proteome</keyword>